<keyword evidence="3" id="KW-1185">Reference proteome</keyword>
<name>M4C2S4_HYAAE</name>
<sequence>MLAGPAGSGKALLAKTLARMAKVSIVVAGATCLTHDGYVDKNVELVLFKLYQVANYNNDAISVV</sequence>
<reference evidence="2" key="2">
    <citation type="submission" date="2015-06" db="UniProtKB">
        <authorList>
            <consortium name="EnsemblProtists"/>
        </authorList>
    </citation>
    <scope>IDENTIFICATION</scope>
    <source>
        <strain evidence="2">Emoy2</strain>
    </source>
</reference>
<organism evidence="2 3">
    <name type="scientific">Hyaloperonospora arabidopsidis (strain Emoy2)</name>
    <name type="common">Downy mildew agent</name>
    <name type="synonym">Peronospora arabidopsidis</name>
    <dbReference type="NCBI Taxonomy" id="559515"/>
    <lineage>
        <taxon>Eukaryota</taxon>
        <taxon>Sar</taxon>
        <taxon>Stramenopiles</taxon>
        <taxon>Oomycota</taxon>
        <taxon>Peronosporomycetes</taxon>
        <taxon>Peronosporales</taxon>
        <taxon>Peronosporaceae</taxon>
        <taxon>Hyaloperonospora</taxon>
    </lineage>
</organism>
<dbReference type="GO" id="GO:0005524">
    <property type="term" value="F:ATP binding"/>
    <property type="evidence" value="ECO:0007669"/>
    <property type="project" value="InterPro"/>
</dbReference>
<feature type="domain" description="ATPase AAA-type core" evidence="1">
    <location>
        <begin position="1"/>
        <end position="46"/>
    </location>
</feature>
<evidence type="ECO:0000313" key="3">
    <source>
        <dbReference type="Proteomes" id="UP000011713"/>
    </source>
</evidence>
<dbReference type="InterPro" id="IPR050052">
    <property type="entry name" value="ATP-dep_Clp_protease_ClpX"/>
</dbReference>
<dbReference type="PANTHER" id="PTHR48102:SF7">
    <property type="entry name" value="ATP-DEPENDENT CLP PROTEASE ATP-BINDING SUBUNIT CLPX-LIKE, MITOCHONDRIAL"/>
    <property type="match status" value="1"/>
</dbReference>
<dbReference type="SUPFAM" id="SSF52540">
    <property type="entry name" value="P-loop containing nucleoside triphosphate hydrolases"/>
    <property type="match status" value="1"/>
</dbReference>
<dbReference type="EnsemblProtists" id="HpaT813390">
    <property type="protein sequence ID" value="HpaP813390"/>
    <property type="gene ID" value="HpaG813390"/>
</dbReference>
<dbReference type="Proteomes" id="UP000011713">
    <property type="component" value="Unassembled WGS sequence"/>
</dbReference>
<dbReference type="AlphaFoldDB" id="M4C2S4"/>
<dbReference type="STRING" id="559515.M4C2S4"/>
<dbReference type="HOGENOM" id="CLU_2872407_0_0_1"/>
<evidence type="ECO:0000313" key="2">
    <source>
        <dbReference type="EnsemblProtists" id="HpaP813390"/>
    </source>
</evidence>
<dbReference type="InterPro" id="IPR027417">
    <property type="entry name" value="P-loop_NTPase"/>
</dbReference>
<proteinExistence type="predicted"/>
<dbReference type="GO" id="GO:0005759">
    <property type="term" value="C:mitochondrial matrix"/>
    <property type="evidence" value="ECO:0007669"/>
    <property type="project" value="TreeGrafter"/>
</dbReference>
<evidence type="ECO:0000259" key="1">
    <source>
        <dbReference type="Pfam" id="PF00004"/>
    </source>
</evidence>
<dbReference type="VEuPathDB" id="FungiDB:HpaG813390"/>
<dbReference type="GO" id="GO:0016887">
    <property type="term" value="F:ATP hydrolysis activity"/>
    <property type="evidence" value="ECO:0007669"/>
    <property type="project" value="InterPro"/>
</dbReference>
<dbReference type="GO" id="GO:0051603">
    <property type="term" value="P:proteolysis involved in protein catabolic process"/>
    <property type="evidence" value="ECO:0007669"/>
    <property type="project" value="TreeGrafter"/>
</dbReference>
<reference evidence="3" key="1">
    <citation type="journal article" date="2010" name="Science">
        <title>Signatures of adaptation to obligate biotrophy in the Hyaloperonospora arabidopsidis genome.</title>
        <authorList>
            <person name="Baxter L."/>
            <person name="Tripathy S."/>
            <person name="Ishaque N."/>
            <person name="Boot N."/>
            <person name="Cabral A."/>
            <person name="Kemen E."/>
            <person name="Thines M."/>
            <person name="Ah-Fong A."/>
            <person name="Anderson R."/>
            <person name="Badejoko W."/>
            <person name="Bittner-Eddy P."/>
            <person name="Boore J.L."/>
            <person name="Chibucos M.C."/>
            <person name="Coates M."/>
            <person name="Dehal P."/>
            <person name="Delehaunty K."/>
            <person name="Dong S."/>
            <person name="Downton P."/>
            <person name="Dumas B."/>
            <person name="Fabro G."/>
            <person name="Fronick C."/>
            <person name="Fuerstenberg S.I."/>
            <person name="Fulton L."/>
            <person name="Gaulin E."/>
            <person name="Govers F."/>
            <person name="Hughes L."/>
            <person name="Humphray S."/>
            <person name="Jiang R.H."/>
            <person name="Judelson H."/>
            <person name="Kamoun S."/>
            <person name="Kyung K."/>
            <person name="Meijer H."/>
            <person name="Minx P."/>
            <person name="Morris P."/>
            <person name="Nelson J."/>
            <person name="Phuntumart V."/>
            <person name="Qutob D."/>
            <person name="Rehmany A."/>
            <person name="Rougon-Cardoso A."/>
            <person name="Ryden P."/>
            <person name="Torto-Alalibo T."/>
            <person name="Studholme D."/>
            <person name="Wang Y."/>
            <person name="Win J."/>
            <person name="Wood J."/>
            <person name="Clifton S.W."/>
            <person name="Rogers J."/>
            <person name="Van den Ackerveken G."/>
            <person name="Jones J.D."/>
            <person name="McDowell J.M."/>
            <person name="Beynon J."/>
            <person name="Tyler B.M."/>
        </authorList>
    </citation>
    <scope>NUCLEOTIDE SEQUENCE [LARGE SCALE GENOMIC DNA]</scope>
    <source>
        <strain evidence="3">Emoy2</strain>
    </source>
</reference>
<dbReference type="eggNOG" id="KOG0745">
    <property type="taxonomic scope" value="Eukaryota"/>
</dbReference>
<dbReference type="InterPro" id="IPR003959">
    <property type="entry name" value="ATPase_AAA_core"/>
</dbReference>
<dbReference type="PANTHER" id="PTHR48102">
    <property type="entry name" value="ATP-DEPENDENT CLP PROTEASE ATP-BINDING SUBUNIT CLPX-LIKE, MITOCHONDRIAL-RELATED"/>
    <property type="match status" value="1"/>
</dbReference>
<dbReference type="Pfam" id="PF00004">
    <property type="entry name" value="AAA"/>
    <property type="match status" value="1"/>
</dbReference>
<accession>M4C2S4</accession>
<dbReference type="EMBL" id="JH598138">
    <property type="status" value="NOT_ANNOTATED_CDS"/>
    <property type="molecule type" value="Genomic_DNA"/>
</dbReference>
<dbReference type="InParanoid" id="M4C2S4"/>
<dbReference type="Gene3D" id="3.40.50.300">
    <property type="entry name" value="P-loop containing nucleotide triphosphate hydrolases"/>
    <property type="match status" value="1"/>
</dbReference>
<protein>
    <recommendedName>
        <fullName evidence="1">ATPase AAA-type core domain-containing protein</fullName>
    </recommendedName>
</protein>